<dbReference type="Proteomes" id="UP000241085">
    <property type="component" value="Unassembled WGS sequence"/>
</dbReference>
<evidence type="ECO:0000313" key="2">
    <source>
        <dbReference type="Proteomes" id="UP000241085"/>
    </source>
</evidence>
<accession>A0A2T4UWA7</accession>
<proteinExistence type="predicted"/>
<protein>
    <submittedName>
        <fullName evidence="1">Uncharacterized protein</fullName>
    </submittedName>
</protein>
<evidence type="ECO:0000313" key="1">
    <source>
        <dbReference type="EMBL" id="PTL73807.1"/>
    </source>
</evidence>
<keyword evidence="2" id="KW-1185">Reference proteome</keyword>
<comment type="caution">
    <text evidence="1">The sequence shown here is derived from an EMBL/GenBank/DDBJ whole genome shotgun (WGS) entry which is preliminary data.</text>
</comment>
<dbReference type="AlphaFoldDB" id="A0A2T4UWA7"/>
<dbReference type="EMBL" id="PZPL01000001">
    <property type="protein sequence ID" value="PTL73807.1"/>
    <property type="molecule type" value="Genomic_DNA"/>
</dbReference>
<reference evidence="1 2" key="1">
    <citation type="submission" date="2018-03" db="EMBL/GenBank/DDBJ databases">
        <title>Bacteriophage NCPPB3778 and a type I-E CRISPR drive the evolution of the US Biological Select Agent, Rathayibacter toxicus.</title>
        <authorList>
            <person name="Davis E.W.II."/>
            <person name="Tabima J.F."/>
            <person name="Weisberg A.J."/>
            <person name="Dantas Lopes L."/>
            <person name="Wiseman M.S."/>
            <person name="Wiseman M.S."/>
            <person name="Pupko T."/>
            <person name="Belcher M.S."/>
            <person name="Sechler A.J."/>
            <person name="Tancos M.A."/>
            <person name="Schroeder B.K."/>
            <person name="Murray T.D."/>
            <person name="Luster D.G."/>
            <person name="Schneider W.L."/>
            <person name="Rogers E."/>
            <person name="Andreote F.D."/>
            <person name="Grunwald N.J."/>
            <person name="Putnam M.L."/>
            <person name="Chang J.H."/>
        </authorList>
    </citation>
    <scope>NUCLEOTIDE SEQUENCE [LARGE SCALE GENOMIC DNA]</scope>
    <source>
        <strain evidence="1 2">DSM 15933</strain>
    </source>
</reference>
<gene>
    <name evidence="1" type="ORF">C1I63_13820</name>
</gene>
<name>A0A2T4UWA7_9MICO</name>
<organism evidence="1 2">
    <name type="scientific">Rathayibacter caricis DSM 15933</name>
    <dbReference type="NCBI Taxonomy" id="1328867"/>
    <lineage>
        <taxon>Bacteria</taxon>
        <taxon>Bacillati</taxon>
        <taxon>Actinomycetota</taxon>
        <taxon>Actinomycetes</taxon>
        <taxon>Micrococcales</taxon>
        <taxon>Microbacteriaceae</taxon>
        <taxon>Rathayibacter</taxon>
    </lineage>
</organism>
<sequence>MVPATITDMAHHWTPMSMVSRSVTPGEWRMGDKREELGWIRLVDYQGVPTFVCVTRDELVVGGGDSLSDAARAFLAWRRS</sequence>